<feature type="DNA-binding region" description="H-T-H motif" evidence="5">
    <location>
        <begin position="31"/>
        <end position="50"/>
    </location>
</feature>
<evidence type="ECO:0000313" key="8">
    <source>
        <dbReference type="Proteomes" id="UP000612899"/>
    </source>
</evidence>
<reference evidence="7" key="1">
    <citation type="submission" date="2021-01" db="EMBL/GenBank/DDBJ databases">
        <title>Whole genome shotgun sequence of Rhizocola hellebori NBRC 109834.</title>
        <authorList>
            <person name="Komaki H."/>
            <person name="Tamura T."/>
        </authorList>
    </citation>
    <scope>NUCLEOTIDE SEQUENCE</scope>
    <source>
        <strain evidence="7">NBRC 109834</strain>
    </source>
</reference>
<evidence type="ECO:0000256" key="4">
    <source>
        <dbReference type="ARBA" id="ARBA00023163"/>
    </source>
</evidence>
<evidence type="ECO:0000256" key="5">
    <source>
        <dbReference type="PROSITE-ProRule" id="PRU00335"/>
    </source>
</evidence>
<comment type="caution">
    <text evidence="7">The sequence shown here is derived from an EMBL/GenBank/DDBJ whole genome shotgun (WGS) entry which is preliminary data.</text>
</comment>
<keyword evidence="8" id="KW-1185">Reference proteome</keyword>
<dbReference type="GO" id="GO:0000976">
    <property type="term" value="F:transcription cis-regulatory region binding"/>
    <property type="evidence" value="ECO:0007669"/>
    <property type="project" value="TreeGrafter"/>
</dbReference>
<dbReference type="InterPro" id="IPR036271">
    <property type="entry name" value="Tet_transcr_reg_TetR-rel_C_sf"/>
</dbReference>
<evidence type="ECO:0000256" key="1">
    <source>
        <dbReference type="ARBA" id="ARBA00022491"/>
    </source>
</evidence>
<dbReference type="PANTHER" id="PTHR30055:SF226">
    <property type="entry name" value="HTH-TYPE TRANSCRIPTIONAL REGULATOR PKSA"/>
    <property type="match status" value="1"/>
</dbReference>
<name>A0A8J3Q5M4_9ACTN</name>
<evidence type="ECO:0000256" key="3">
    <source>
        <dbReference type="ARBA" id="ARBA00023125"/>
    </source>
</evidence>
<sequence>MPKIVDQEARRRLIAETAIQIIGTRGIEAASVRTVAAEAGVSAGAVQRCFATKDELLRFVLHQVNARFTARVQARMAQASDPTDEALGLRVIIDEMLPLDDERRLTCAATLALLAYSATQPAATEIMRSAYQAAHGFFMRAFDRDAAIALYAVISGLQGPLLVGAITPAQAYTIVEMSIAHKATTRWARSAPG</sequence>
<dbReference type="PANTHER" id="PTHR30055">
    <property type="entry name" value="HTH-TYPE TRANSCRIPTIONAL REGULATOR RUTR"/>
    <property type="match status" value="1"/>
</dbReference>
<evidence type="ECO:0000256" key="2">
    <source>
        <dbReference type="ARBA" id="ARBA00023015"/>
    </source>
</evidence>
<keyword evidence="2" id="KW-0805">Transcription regulation</keyword>
<dbReference type="InterPro" id="IPR009057">
    <property type="entry name" value="Homeodomain-like_sf"/>
</dbReference>
<protein>
    <recommendedName>
        <fullName evidence="6">HTH tetR-type domain-containing protein</fullName>
    </recommendedName>
</protein>
<keyword evidence="3 5" id="KW-0238">DNA-binding</keyword>
<dbReference type="InterPro" id="IPR039538">
    <property type="entry name" value="BetI_C"/>
</dbReference>
<dbReference type="AlphaFoldDB" id="A0A8J3Q5M4"/>
<proteinExistence type="predicted"/>
<evidence type="ECO:0000259" key="6">
    <source>
        <dbReference type="PROSITE" id="PS50977"/>
    </source>
</evidence>
<dbReference type="InterPro" id="IPR050109">
    <property type="entry name" value="HTH-type_TetR-like_transc_reg"/>
</dbReference>
<dbReference type="PRINTS" id="PR00455">
    <property type="entry name" value="HTHTETR"/>
</dbReference>
<dbReference type="PROSITE" id="PS50977">
    <property type="entry name" value="HTH_TETR_2"/>
    <property type="match status" value="1"/>
</dbReference>
<dbReference type="InterPro" id="IPR001647">
    <property type="entry name" value="HTH_TetR"/>
</dbReference>
<dbReference type="EMBL" id="BONY01000009">
    <property type="protein sequence ID" value="GIH03728.1"/>
    <property type="molecule type" value="Genomic_DNA"/>
</dbReference>
<dbReference type="Gene3D" id="1.10.357.10">
    <property type="entry name" value="Tetracycline Repressor, domain 2"/>
    <property type="match status" value="1"/>
</dbReference>
<accession>A0A8J3Q5M4</accession>
<dbReference type="Pfam" id="PF00440">
    <property type="entry name" value="TetR_N"/>
    <property type="match status" value="1"/>
</dbReference>
<gene>
    <name evidence="7" type="ORF">Rhe02_17950</name>
</gene>
<dbReference type="GO" id="GO:0003700">
    <property type="term" value="F:DNA-binding transcription factor activity"/>
    <property type="evidence" value="ECO:0007669"/>
    <property type="project" value="TreeGrafter"/>
</dbReference>
<dbReference type="SUPFAM" id="SSF46689">
    <property type="entry name" value="Homeodomain-like"/>
    <property type="match status" value="1"/>
</dbReference>
<evidence type="ECO:0000313" key="7">
    <source>
        <dbReference type="EMBL" id="GIH03728.1"/>
    </source>
</evidence>
<dbReference type="Proteomes" id="UP000612899">
    <property type="component" value="Unassembled WGS sequence"/>
</dbReference>
<keyword evidence="4" id="KW-0804">Transcription</keyword>
<organism evidence="7 8">
    <name type="scientific">Rhizocola hellebori</name>
    <dbReference type="NCBI Taxonomy" id="1392758"/>
    <lineage>
        <taxon>Bacteria</taxon>
        <taxon>Bacillati</taxon>
        <taxon>Actinomycetota</taxon>
        <taxon>Actinomycetes</taxon>
        <taxon>Micromonosporales</taxon>
        <taxon>Micromonosporaceae</taxon>
        <taxon>Rhizocola</taxon>
    </lineage>
</organism>
<dbReference type="RefSeq" id="WP_203907638.1">
    <property type="nucleotide sequence ID" value="NZ_BONY01000009.1"/>
</dbReference>
<keyword evidence="1" id="KW-0678">Repressor</keyword>
<feature type="domain" description="HTH tetR-type" evidence="6">
    <location>
        <begin position="8"/>
        <end position="68"/>
    </location>
</feature>
<dbReference type="SUPFAM" id="SSF48498">
    <property type="entry name" value="Tetracyclin repressor-like, C-terminal domain"/>
    <property type="match status" value="1"/>
</dbReference>
<dbReference type="Pfam" id="PF13977">
    <property type="entry name" value="TetR_C_6"/>
    <property type="match status" value="1"/>
</dbReference>